<reference evidence="1" key="1">
    <citation type="submission" date="2020-03" db="EMBL/GenBank/DDBJ databases">
        <authorList>
            <person name="Weist P."/>
        </authorList>
    </citation>
    <scope>NUCLEOTIDE SEQUENCE</scope>
</reference>
<gene>
    <name evidence="1" type="ORF">PLEPLA_LOCUS5894</name>
</gene>
<name>A0A9N7TSD9_PLEPL</name>
<protein>
    <submittedName>
        <fullName evidence="1">Uncharacterized protein</fullName>
    </submittedName>
</protein>
<evidence type="ECO:0000313" key="2">
    <source>
        <dbReference type="Proteomes" id="UP001153269"/>
    </source>
</evidence>
<accession>A0A9N7TSD9</accession>
<proteinExistence type="predicted"/>
<dbReference type="EMBL" id="CADEAL010000302">
    <property type="protein sequence ID" value="CAB1418072.1"/>
    <property type="molecule type" value="Genomic_DNA"/>
</dbReference>
<dbReference type="AlphaFoldDB" id="A0A9N7TSD9"/>
<sequence>MEGGSAGGSGEEVDWYRLGSPSQPIEIFSLSVCIEIPLPLRAPPVTLSMTTDLRGKCKVPPHQEIKILASSHCLTPLTSLVFPHPFHWTFFPHYHRDLPPLNRG</sequence>
<organism evidence="1 2">
    <name type="scientific">Pleuronectes platessa</name>
    <name type="common">European plaice</name>
    <dbReference type="NCBI Taxonomy" id="8262"/>
    <lineage>
        <taxon>Eukaryota</taxon>
        <taxon>Metazoa</taxon>
        <taxon>Chordata</taxon>
        <taxon>Craniata</taxon>
        <taxon>Vertebrata</taxon>
        <taxon>Euteleostomi</taxon>
        <taxon>Actinopterygii</taxon>
        <taxon>Neopterygii</taxon>
        <taxon>Teleostei</taxon>
        <taxon>Neoteleostei</taxon>
        <taxon>Acanthomorphata</taxon>
        <taxon>Carangaria</taxon>
        <taxon>Pleuronectiformes</taxon>
        <taxon>Pleuronectoidei</taxon>
        <taxon>Pleuronectidae</taxon>
        <taxon>Pleuronectes</taxon>
    </lineage>
</organism>
<evidence type="ECO:0000313" key="1">
    <source>
        <dbReference type="EMBL" id="CAB1418072.1"/>
    </source>
</evidence>
<keyword evidence="2" id="KW-1185">Reference proteome</keyword>
<dbReference type="Proteomes" id="UP001153269">
    <property type="component" value="Unassembled WGS sequence"/>
</dbReference>
<comment type="caution">
    <text evidence="1">The sequence shown here is derived from an EMBL/GenBank/DDBJ whole genome shotgun (WGS) entry which is preliminary data.</text>
</comment>